<comment type="caution">
    <text evidence="10">The sequence shown here is derived from an EMBL/GenBank/DDBJ whole genome shotgun (WGS) entry which is preliminary data.</text>
</comment>
<keyword evidence="7" id="KW-0479">Metal-binding</keyword>
<proteinExistence type="inferred from homology"/>
<protein>
    <submittedName>
        <fullName evidence="10">Aminopeptidase</fullName>
    </submittedName>
</protein>
<evidence type="ECO:0000256" key="7">
    <source>
        <dbReference type="ARBA" id="ARBA00022723"/>
    </source>
</evidence>
<accession>A0A9D1I382</accession>
<sequence length="369" mass="41386">MDARIEKLADLLVNYSCDIKEKDKILISYEGECCKELVRQIIKKVYAAGGMPYVEIRDSAITREILLGASQEQTEFSAQCQLARMKGMQAYIAIRAGSNTAELSDVPSEKLNMYNKITGPVLDYRVNETKWVVLRYPNSSMAQLANTSLEAFEDFYFNVCTLDYAKMSRAMDSLVKVMESTDKVRIKGPGTDLTFSIKGLPAVKCSGERNIPDGEVYTAPVKDSVNGIISYNTPSEEQGFTFENIVFEIKDGKIIKASSNDDRRINQLLDTDEGARYFGEFALGVNPYILNPMKDTLFDEKISGSFHLTPGASYEDAFNGNKSAVHWDLVMIQRPEYGGGEIYFDDLLIRKDGLFTIPELQCLNPESLR</sequence>
<evidence type="ECO:0000256" key="1">
    <source>
        <dbReference type="ARBA" id="ARBA00001941"/>
    </source>
</evidence>
<keyword evidence="8" id="KW-0378">Hydrolase</keyword>
<evidence type="ECO:0000313" key="11">
    <source>
        <dbReference type="Proteomes" id="UP000824090"/>
    </source>
</evidence>
<dbReference type="GO" id="GO:0008237">
    <property type="term" value="F:metallopeptidase activity"/>
    <property type="evidence" value="ECO:0007669"/>
    <property type="project" value="UniProtKB-KW"/>
</dbReference>
<evidence type="ECO:0000256" key="3">
    <source>
        <dbReference type="ARBA" id="ARBA00001947"/>
    </source>
</evidence>
<dbReference type="GO" id="GO:0006508">
    <property type="term" value="P:proteolysis"/>
    <property type="evidence" value="ECO:0007669"/>
    <property type="project" value="UniProtKB-KW"/>
</dbReference>
<dbReference type="InterPro" id="IPR000787">
    <property type="entry name" value="Peptidase_M29"/>
</dbReference>
<evidence type="ECO:0000256" key="2">
    <source>
        <dbReference type="ARBA" id="ARBA00001946"/>
    </source>
</evidence>
<dbReference type="PANTHER" id="PTHR34448">
    <property type="entry name" value="AMINOPEPTIDASE"/>
    <property type="match status" value="1"/>
</dbReference>
<dbReference type="SUPFAM" id="SSF144052">
    <property type="entry name" value="Thermophilic metalloprotease-like"/>
    <property type="match status" value="1"/>
</dbReference>
<name>A0A9D1I382_9FIRM</name>
<dbReference type="GO" id="GO:0046872">
    <property type="term" value="F:metal ion binding"/>
    <property type="evidence" value="ECO:0007669"/>
    <property type="project" value="UniProtKB-KW"/>
</dbReference>
<dbReference type="InterPro" id="IPR052170">
    <property type="entry name" value="M29_Exopeptidase"/>
</dbReference>
<comment type="similarity">
    <text evidence="4">Belongs to the peptidase M29 family.</text>
</comment>
<dbReference type="Proteomes" id="UP000824090">
    <property type="component" value="Unassembled WGS sequence"/>
</dbReference>
<evidence type="ECO:0000256" key="8">
    <source>
        <dbReference type="ARBA" id="ARBA00022801"/>
    </source>
</evidence>
<dbReference type="PANTHER" id="PTHR34448:SF1">
    <property type="entry name" value="BLL6088 PROTEIN"/>
    <property type="match status" value="1"/>
</dbReference>
<dbReference type="EMBL" id="DVMP01000144">
    <property type="protein sequence ID" value="HIU26373.1"/>
    <property type="molecule type" value="Genomic_DNA"/>
</dbReference>
<evidence type="ECO:0000256" key="6">
    <source>
        <dbReference type="ARBA" id="ARBA00022670"/>
    </source>
</evidence>
<evidence type="ECO:0000256" key="5">
    <source>
        <dbReference type="ARBA" id="ARBA00022438"/>
    </source>
</evidence>
<dbReference type="AlphaFoldDB" id="A0A9D1I382"/>
<evidence type="ECO:0000313" key="10">
    <source>
        <dbReference type="EMBL" id="HIU26373.1"/>
    </source>
</evidence>
<reference evidence="10" key="2">
    <citation type="journal article" date="2021" name="PeerJ">
        <title>Extensive microbial diversity within the chicken gut microbiome revealed by metagenomics and culture.</title>
        <authorList>
            <person name="Gilroy R."/>
            <person name="Ravi A."/>
            <person name="Getino M."/>
            <person name="Pursley I."/>
            <person name="Horton D.L."/>
            <person name="Alikhan N.F."/>
            <person name="Baker D."/>
            <person name="Gharbi K."/>
            <person name="Hall N."/>
            <person name="Watson M."/>
            <person name="Adriaenssens E.M."/>
            <person name="Foster-Nyarko E."/>
            <person name="Jarju S."/>
            <person name="Secka A."/>
            <person name="Antonio M."/>
            <person name="Oren A."/>
            <person name="Chaudhuri R.R."/>
            <person name="La Ragione R."/>
            <person name="Hildebrand F."/>
            <person name="Pallen M.J."/>
        </authorList>
    </citation>
    <scope>NUCLEOTIDE SEQUENCE</scope>
    <source>
        <strain evidence="10">ChiHcec3-6078</strain>
    </source>
</reference>
<keyword evidence="5 10" id="KW-0031">Aminopeptidase</keyword>
<organism evidence="10 11">
    <name type="scientific">Candidatus Allocopromorpha excrementigallinarum</name>
    <dbReference type="NCBI Taxonomy" id="2840742"/>
    <lineage>
        <taxon>Bacteria</taxon>
        <taxon>Bacillati</taxon>
        <taxon>Bacillota</taxon>
        <taxon>Clostridia</taxon>
        <taxon>Eubacteriales</taxon>
        <taxon>Eubacteriaceae</taxon>
        <taxon>Eubacteriaceae incertae sedis</taxon>
        <taxon>Candidatus Allocopromorpha</taxon>
    </lineage>
</organism>
<keyword evidence="6" id="KW-0645">Protease</keyword>
<dbReference type="Pfam" id="PF02073">
    <property type="entry name" value="Peptidase_M29"/>
    <property type="match status" value="1"/>
</dbReference>
<comment type="cofactor">
    <cofactor evidence="1">
        <name>Co(2+)</name>
        <dbReference type="ChEBI" id="CHEBI:48828"/>
    </cofactor>
</comment>
<evidence type="ECO:0000256" key="4">
    <source>
        <dbReference type="ARBA" id="ARBA00008236"/>
    </source>
</evidence>
<dbReference type="Gene3D" id="3.40.1830.10">
    <property type="entry name" value="Thermophilic metalloprotease (M29)"/>
    <property type="match status" value="1"/>
</dbReference>
<evidence type="ECO:0000256" key="9">
    <source>
        <dbReference type="ARBA" id="ARBA00023049"/>
    </source>
</evidence>
<comment type="cofactor">
    <cofactor evidence="3">
        <name>Zn(2+)</name>
        <dbReference type="ChEBI" id="CHEBI:29105"/>
    </cofactor>
</comment>
<gene>
    <name evidence="10" type="ORF">IAC50_07780</name>
</gene>
<dbReference type="GO" id="GO:0004177">
    <property type="term" value="F:aminopeptidase activity"/>
    <property type="evidence" value="ECO:0007669"/>
    <property type="project" value="UniProtKB-KW"/>
</dbReference>
<reference evidence="10" key="1">
    <citation type="submission" date="2020-10" db="EMBL/GenBank/DDBJ databases">
        <authorList>
            <person name="Gilroy R."/>
        </authorList>
    </citation>
    <scope>NUCLEOTIDE SEQUENCE</scope>
    <source>
        <strain evidence="10">ChiHcec3-6078</strain>
    </source>
</reference>
<comment type="cofactor">
    <cofactor evidence="2">
        <name>Mg(2+)</name>
        <dbReference type="ChEBI" id="CHEBI:18420"/>
    </cofactor>
</comment>
<dbReference type="InterPro" id="IPR035097">
    <property type="entry name" value="M29_N-terminal"/>
</dbReference>
<keyword evidence="9" id="KW-0482">Metalloprotease</keyword>